<proteinExistence type="predicted"/>
<accession>A0A401NMK2</accession>
<reference evidence="1 2" key="1">
    <citation type="journal article" date="2018" name="Nat. Ecol. Evol.">
        <title>Shark genomes provide insights into elasmobranch evolution and the origin of vertebrates.</title>
        <authorList>
            <person name="Hara Y"/>
            <person name="Yamaguchi K"/>
            <person name="Onimaru K"/>
            <person name="Kadota M"/>
            <person name="Koyanagi M"/>
            <person name="Keeley SD"/>
            <person name="Tatsumi K"/>
            <person name="Tanaka K"/>
            <person name="Motone F"/>
            <person name="Kageyama Y"/>
            <person name="Nozu R"/>
            <person name="Adachi N"/>
            <person name="Nishimura O"/>
            <person name="Nakagawa R"/>
            <person name="Tanegashima C"/>
            <person name="Kiyatake I"/>
            <person name="Matsumoto R"/>
            <person name="Murakumo K"/>
            <person name="Nishida K"/>
            <person name="Terakita A"/>
            <person name="Kuratani S"/>
            <person name="Sato K"/>
            <person name="Hyodo S Kuraku.S."/>
        </authorList>
    </citation>
    <scope>NUCLEOTIDE SEQUENCE [LARGE SCALE GENOMIC DNA]</scope>
</reference>
<dbReference type="SUPFAM" id="SSF50729">
    <property type="entry name" value="PH domain-like"/>
    <property type="match status" value="1"/>
</dbReference>
<organism evidence="1 2">
    <name type="scientific">Scyliorhinus torazame</name>
    <name type="common">Cloudy catshark</name>
    <name type="synonym">Catulus torazame</name>
    <dbReference type="NCBI Taxonomy" id="75743"/>
    <lineage>
        <taxon>Eukaryota</taxon>
        <taxon>Metazoa</taxon>
        <taxon>Chordata</taxon>
        <taxon>Craniata</taxon>
        <taxon>Vertebrata</taxon>
        <taxon>Chondrichthyes</taxon>
        <taxon>Elasmobranchii</taxon>
        <taxon>Galeomorphii</taxon>
        <taxon>Galeoidea</taxon>
        <taxon>Carcharhiniformes</taxon>
        <taxon>Scyliorhinidae</taxon>
        <taxon>Scyliorhinus</taxon>
    </lineage>
</organism>
<dbReference type="PANTHER" id="PTHR14392">
    <property type="entry name" value="NIBAN FAMILY MEMBER"/>
    <property type="match status" value="1"/>
</dbReference>
<name>A0A401NMK2_SCYTO</name>
<sequence>MGLRSRAVRVAVGLRFVFTGRWMSRPLSGVDGVKAAVSKKCSHLPQGAVRGKAEAELKNFSPHYQRQYSVAFFNHIRCEVEQDQEEHPQLLQHKEPKGTGKVVHKQEVTQYVEELKKWKDRHIVIKNDNSIECYENKEVHQKGGDPKYKLIPTGYRVLTSMIEYALLVDKYFPDPSAANGKDGNQSFLVNHTQYPVYLWHPYRKHSYFCFENEEVQQGFGAVLNDCIRHLNYEFAKQSSFEVQAFAEAIQFFRQEKGHYGSWEMNHGNEALILSNLVMEELLPSLQSDILPKMKGKKNEKRKTWFSILEDAYILVQNQLAGGFQSLQDGCKISNKELEGIIRSDMDQIITSKEFTAGKLKGEYRDIKEYAMCKVHSAYQVHYYYRPCVMFADQLTSSKKATNLIQNRRENLVTFSRILSH</sequence>
<gene>
    <name evidence="1" type="ORF">scyTo_0014433</name>
</gene>
<dbReference type="OrthoDB" id="9010513at2759"/>
<dbReference type="Proteomes" id="UP000288216">
    <property type="component" value="Unassembled WGS sequence"/>
</dbReference>
<keyword evidence="2" id="KW-1185">Reference proteome</keyword>
<dbReference type="PANTHER" id="PTHR14392:SF3">
    <property type="entry name" value="PROTEIN NIBAN 1"/>
    <property type="match status" value="1"/>
</dbReference>
<evidence type="ECO:0000313" key="1">
    <source>
        <dbReference type="EMBL" id="GCB62067.1"/>
    </source>
</evidence>
<dbReference type="EMBL" id="BFAA01007744">
    <property type="protein sequence ID" value="GCB62067.1"/>
    <property type="molecule type" value="Genomic_DNA"/>
</dbReference>
<dbReference type="Pfam" id="PF26089">
    <property type="entry name" value="PH_Niban2"/>
    <property type="match status" value="1"/>
</dbReference>
<dbReference type="InterPro" id="IPR026088">
    <property type="entry name" value="Niban-like"/>
</dbReference>
<dbReference type="AlphaFoldDB" id="A0A401NMK2"/>
<protein>
    <submittedName>
        <fullName evidence="1">Uncharacterized protein</fullName>
    </submittedName>
</protein>
<evidence type="ECO:0000313" key="2">
    <source>
        <dbReference type="Proteomes" id="UP000288216"/>
    </source>
</evidence>
<comment type="caution">
    <text evidence="1">The sequence shown here is derived from an EMBL/GenBank/DDBJ whole genome shotgun (WGS) entry which is preliminary data.</text>
</comment>